<evidence type="ECO:0000313" key="8">
    <source>
        <dbReference type="EMBL" id="KIY52926.1"/>
    </source>
</evidence>
<sequence length="480" mass="53618">IRVYIGTAGDSFWPSLHKLWRELVEARLSGASALGDALLHTWTLSLSKFTRNLVASVPSNQISAYDNEPYIRRLLHWYTSWTAVADKESVAVARMLTQTLSNLVTGNENLMMDVWDLYLSLAEEQVVLLRLLASPDHGTMLASFVFIFNVAGSDERRLQQLCEAQIGLRICVLMLDAMIKLHDADESSEGGKAFDYGYLTFSRLISAGCAPQLYDNLAMQDENITPQQTTFLKLVDSYLQTLPDSAEAPRVFRELRSLLSSKFFALSFYAQRAIMRALGSISDAHVSHPPTELDMKLLKVCEALVLVTQCIVTIALEAEPRNTSRTDLSDLKTYFIDARDGKQGLVETLIETLRLLDAFLPRINFGKPVTSSGGQTPIAATQEPGFSYLKRDLVRLLGILAHRSESVQNRVRACGGIEVVMNQCVIDERNPYLREHAIFTLRNLLECNAENQAVVDSTKLSKEFVNDGMLKDVLRTSQGE</sequence>
<feature type="non-terminal residue" evidence="8">
    <location>
        <position position="1"/>
    </location>
</feature>
<reference evidence="8 9" key="1">
    <citation type="journal article" date="2015" name="Fungal Genet. Biol.">
        <title>Evolution of novel wood decay mechanisms in Agaricales revealed by the genome sequences of Fistulina hepatica and Cylindrobasidium torrendii.</title>
        <authorList>
            <person name="Floudas D."/>
            <person name="Held B.W."/>
            <person name="Riley R."/>
            <person name="Nagy L.G."/>
            <person name="Koehler G."/>
            <person name="Ransdell A.S."/>
            <person name="Younus H."/>
            <person name="Chow J."/>
            <person name="Chiniquy J."/>
            <person name="Lipzen A."/>
            <person name="Tritt A."/>
            <person name="Sun H."/>
            <person name="Haridas S."/>
            <person name="LaButti K."/>
            <person name="Ohm R.A."/>
            <person name="Kues U."/>
            <person name="Blanchette R.A."/>
            <person name="Grigoriev I.V."/>
            <person name="Minto R.E."/>
            <person name="Hibbett D.S."/>
        </authorList>
    </citation>
    <scope>NUCLEOTIDE SEQUENCE [LARGE SCALE GENOMIC DNA]</scope>
    <source>
        <strain evidence="8 9">ATCC 64428</strain>
    </source>
</reference>
<dbReference type="OrthoDB" id="379794at2759"/>
<evidence type="ECO:0000256" key="3">
    <source>
        <dbReference type="ARBA" id="ARBA00023306"/>
    </source>
</evidence>
<name>A0A0D7ANN3_9AGAR</name>
<evidence type="ECO:0000256" key="4">
    <source>
        <dbReference type="ARBA" id="ARBA00044746"/>
    </source>
</evidence>
<proteinExistence type="inferred from homology"/>
<dbReference type="Pfam" id="PF09759">
    <property type="entry name" value="Atx10homo_assoc"/>
    <property type="match status" value="1"/>
</dbReference>
<dbReference type="PANTHER" id="PTHR13255:SF0">
    <property type="entry name" value="ATAXIN-10"/>
    <property type="match status" value="1"/>
</dbReference>
<dbReference type="InterPro" id="IPR016024">
    <property type="entry name" value="ARM-type_fold"/>
</dbReference>
<dbReference type="PANTHER" id="PTHR13255">
    <property type="entry name" value="ATAXIN-10"/>
    <property type="match status" value="1"/>
</dbReference>
<feature type="domain" description="Ataxin-10" evidence="7">
    <location>
        <begin position="389"/>
        <end position="472"/>
    </location>
</feature>
<evidence type="ECO:0000256" key="5">
    <source>
        <dbReference type="ARBA" id="ARBA00044801"/>
    </source>
</evidence>
<dbReference type="InterPro" id="IPR051374">
    <property type="entry name" value="Ataxin-10/CTR86_families"/>
</dbReference>
<evidence type="ECO:0000259" key="7">
    <source>
        <dbReference type="Pfam" id="PF09759"/>
    </source>
</evidence>
<keyword evidence="2" id="KW-0132">Cell division</keyword>
<organism evidence="8 9">
    <name type="scientific">Fistulina hepatica ATCC 64428</name>
    <dbReference type="NCBI Taxonomy" id="1128425"/>
    <lineage>
        <taxon>Eukaryota</taxon>
        <taxon>Fungi</taxon>
        <taxon>Dikarya</taxon>
        <taxon>Basidiomycota</taxon>
        <taxon>Agaricomycotina</taxon>
        <taxon>Agaricomycetes</taxon>
        <taxon>Agaricomycetidae</taxon>
        <taxon>Agaricales</taxon>
        <taxon>Fistulinaceae</taxon>
        <taxon>Fistulina</taxon>
    </lineage>
</organism>
<dbReference type="Proteomes" id="UP000054144">
    <property type="component" value="Unassembled WGS sequence"/>
</dbReference>
<protein>
    <recommendedName>
        <fullName evidence="5">Ataxin-10 homolog</fullName>
    </recommendedName>
    <alternativeName>
        <fullName evidence="6">Copper transport protein 86</fullName>
    </alternativeName>
</protein>
<evidence type="ECO:0000256" key="6">
    <source>
        <dbReference type="ARBA" id="ARBA00044805"/>
    </source>
</evidence>
<dbReference type="GO" id="GO:0051301">
    <property type="term" value="P:cell division"/>
    <property type="evidence" value="ECO:0007669"/>
    <property type="project" value="UniProtKB-KW"/>
</dbReference>
<dbReference type="Gene3D" id="1.25.10.10">
    <property type="entry name" value="Leucine-rich Repeat Variant"/>
    <property type="match status" value="1"/>
</dbReference>
<evidence type="ECO:0000256" key="2">
    <source>
        <dbReference type="ARBA" id="ARBA00022618"/>
    </source>
</evidence>
<dbReference type="AlphaFoldDB" id="A0A0D7ANN3"/>
<comment type="function">
    <text evidence="4">May play a role in the regulation of cytokinesis.</text>
</comment>
<dbReference type="EMBL" id="KN881629">
    <property type="protein sequence ID" value="KIY52926.1"/>
    <property type="molecule type" value="Genomic_DNA"/>
</dbReference>
<dbReference type="SUPFAM" id="SSF48371">
    <property type="entry name" value="ARM repeat"/>
    <property type="match status" value="1"/>
</dbReference>
<accession>A0A0D7ANN3</accession>
<dbReference type="InterPro" id="IPR019156">
    <property type="entry name" value="Ataxin-10_domain"/>
</dbReference>
<keyword evidence="9" id="KW-1185">Reference proteome</keyword>
<evidence type="ECO:0000313" key="9">
    <source>
        <dbReference type="Proteomes" id="UP000054144"/>
    </source>
</evidence>
<keyword evidence="3" id="KW-0131">Cell cycle</keyword>
<dbReference type="InterPro" id="IPR011989">
    <property type="entry name" value="ARM-like"/>
</dbReference>
<comment type="similarity">
    <text evidence="1">Belongs to the ataxin-10 family.</text>
</comment>
<dbReference type="GO" id="GO:0005829">
    <property type="term" value="C:cytosol"/>
    <property type="evidence" value="ECO:0007669"/>
    <property type="project" value="TreeGrafter"/>
</dbReference>
<evidence type="ECO:0000256" key="1">
    <source>
        <dbReference type="ARBA" id="ARBA00008384"/>
    </source>
</evidence>
<gene>
    <name evidence="8" type="ORF">FISHEDRAFT_34347</name>
</gene>